<organism evidence="2 3">
    <name type="scientific">Stichopus japonicus</name>
    <name type="common">Sea cucumber</name>
    <dbReference type="NCBI Taxonomy" id="307972"/>
    <lineage>
        <taxon>Eukaryota</taxon>
        <taxon>Metazoa</taxon>
        <taxon>Echinodermata</taxon>
        <taxon>Eleutherozoa</taxon>
        <taxon>Echinozoa</taxon>
        <taxon>Holothuroidea</taxon>
        <taxon>Aspidochirotacea</taxon>
        <taxon>Aspidochirotida</taxon>
        <taxon>Stichopodidae</taxon>
        <taxon>Apostichopus</taxon>
    </lineage>
</organism>
<dbReference type="Proteomes" id="UP000230750">
    <property type="component" value="Unassembled WGS sequence"/>
</dbReference>
<keyword evidence="3" id="KW-1185">Reference proteome</keyword>
<evidence type="ECO:0000313" key="3">
    <source>
        <dbReference type="Proteomes" id="UP000230750"/>
    </source>
</evidence>
<feature type="region of interest" description="Disordered" evidence="1">
    <location>
        <begin position="17"/>
        <end position="37"/>
    </location>
</feature>
<accession>A0A2G8K871</accession>
<dbReference type="EMBL" id="MRZV01000793">
    <property type="protein sequence ID" value="PIK44184.1"/>
    <property type="molecule type" value="Genomic_DNA"/>
</dbReference>
<feature type="region of interest" description="Disordered" evidence="1">
    <location>
        <begin position="207"/>
        <end position="237"/>
    </location>
</feature>
<feature type="compositionally biased region" description="Polar residues" evidence="1">
    <location>
        <begin position="207"/>
        <end position="226"/>
    </location>
</feature>
<proteinExistence type="predicted"/>
<protein>
    <submittedName>
        <fullName evidence="2">Uncharacterized protein</fullName>
    </submittedName>
</protein>
<comment type="caution">
    <text evidence="2">The sequence shown here is derived from an EMBL/GenBank/DDBJ whole genome shotgun (WGS) entry which is preliminary data.</text>
</comment>
<evidence type="ECO:0000313" key="2">
    <source>
        <dbReference type="EMBL" id="PIK44184.1"/>
    </source>
</evidence>
<feature type="compositionally biased region" description="Low complexity" evidence="1">
    <location>
        <begin position="17"/>
        <end position="28"/>
    </location>
</feature>
<dbReference type="AlphaFoldDB" id="A0A2G8K871"/>
<reference evidence="2 3" key="1">
    <citation type="journal article" date="2017" name="PLoS Biol.">
        <title>The sea cucumber genome provides insights into morphological evolution and visceral regeneration.</title>
        <authorList>
            <person name="Zhang X."/>
            <person name="Sun L."/>
            <person name="Yuan J."/>
            <person name="Sun Y."/>
            <person name="Gao Y."/>
            <person name="Zhang L."/>
            <person name="Li S."/>
            <person name="Dai H."/>
            <person name="Hamel J.F."/>
            <person name="Liu C."/>
            <person name="Yu Y."/>
            <person name="Liu S."/>
            <person name="Lin W."/>
            <person name="Guo K."/>
            <person name="Jin S."/>
            <person name="Xu P."/>
            <person name="Storey K.B."/>
            <person name="Huan P."/>
            <person name="Zhang T."/>
            <person name="Zhou Y."/>
            <person name="Zhang J."/>
            <person name="Lin C."/>
            <person name="Li X."/>
            <person name="Xing L."/>
            <person name="Huo D."/>
            <person name="Sun M."/>
            <person name="Wang L."/>
            <person name="Mercier A."/>
            <person name="Li F."/>
            <person name="Yang H."/>
            <person name="Xiang J."/>
        </authorList>
    </citation>
    <scope>NUCLEOTIDE SEQUENCE [LARGE SCALE GENOMIC DNA]</scope>
    <source>
        <strain evidence="2">Shaxun</strain>
        <tissue evidence="2">Muscle</tissue>
    </source>
</reference>
<feature type="compositionally biased region" description="Gly residues" evidence="1">
    <location>
        <begin position="228"/>
        <end position="237"/>
    </location>
</feature>
<gene>
    <name evidence="2" type="ORF">BSL78_18960</name>
</gene>
<name>A0A2G8K871_STIJA</name>
<sequence>MSSGNYFGFSHTGFSQQQQGSYGQHGASAHQGSHVFTPSAASPHTSYVVASTARPSAAAAYETTYTAQPASQYYSATPQRQDTTISRRVLYKLPYSCSSLHHVHRNHTDLRKADLLPATPAEQPVNHLLFCGGGGTAVEQDELHCLLSRWRQSAESQASSKLPERSRILLQSGYSQARPTQASLCGVGHLLAPVTLFRQLLPPSSSYGGNKKYNSPAQQAPQQPHYNSGGGGGGGSAGGGDLAVLEVPELALKIGSFGLTVRGH</sequence>
<evidence type="ECO:0000256" key="1">
    <source>
        <dbReference type="SAM" id="MobiDB-lite"/>
    </source>
</evidence>